<keyword evidence="4" id="KW-1185">Reference proteome</keyword>
<evidence type="ECO:0000313" key="3">
    <source>
        <dbReference type="EMBL" id="CAC5393966.1"/>
    </source>
</evidence>
<evidence type="ECO:0000256" key="2">
    <source>
        <dbReference type="SAM" id="SignalP"/>
    </source>
</evidence>
<organism evidence="3 4">
    <name type="scientific">Mytilus coruscus</name>
    <name type="common">Sea mussel</name>
    <dbReference type="NCBI Taxonomy" id="42192"/>
    <lineage>
        <taxon>Eukaryota</taxon>
        <taxon>Metazoa</taxon>
        <taxon>Spiralia</taxon>
        <taxon>Lophotrochozoa</taxon>
        <taxon>Mollusca</taxon>
        <taxon>Bivalvia</taxon>
        <taxon>Autobranchia</taxon>
        <taxon>Pteriomorphia</taxon>
        <taxon>Mytilida</taxon>
        <taxon>Mytiloidea</taxon>
        <taxon>Mytilidae</taxon>
        <taxon>Mytilinae</taxon>
        <taxon>Mytilus</taxon>
    </lineage>
</organism>
<evidence type="ECO:0000313" key="4">
    <source>
        <dbReference type="Proteomes" id="UP000507470"/>
    </source>
</evidence>
<accession>A0A6J8CET7</accession>
<feature type="chain" id="PRO_5026908775" evidence="2">
    <location>
        <begin position="19"/>
        <end position="154"/>
    </location>
</feature>
<proteinExistence type="predicted"/>
<dbReference type="Proteomes" id="UP000507470">
    <property type="component" value="Unassembled WGS sequence"/>
</dbReference>
<keyword evidence="1" id="KW-1133">Transmembrane helix</keyword>
<reference evidence="3 4" key="1">
    <citation type="submission" date="2020-06" db="EMBL/GenBank/DDBJ databases">
        <authorList>
            <person name="Li R."/>
            <person name="Bekaert M."/>
        </authorList>
    </citation>
    <scope>NUCLEOTIDE SEQUENCE [LARGE SCALE GENOMIC DNA]</scope>
    <source>
        <strain evidence="4">wild</strain>
    </source>
</reference>
<evidence type="ECO:0000256" key="1">
    <source>
        <dbReference type="SAM" id="Phobius"/>
    </source>
</evidence>
<dbReference type="OrthoDB" id="10288741at2759"/>
<feature type="signal peptide" evidence="2">
    <location>
        <begin position="1"/>
        <end position="18"/>
    </location>
</feature>
<keyword evidence="2" id="KW-0732">Signal</keyword>
<keyword evidence="1" id="KW-0812">Transmembrane</keyword>
<sequence length="154" mass="17280">MDLIILLICLFNIYQVYGTKCYVCDTDQNPGVCDREGNLTVENAQHIVDCNGNCYVGSLTVGKMEAHLRQCLSGKITGCEKSERGSICQCGTDFCNKDLITCYKQNIDIIRCKKALKPVQMTQTSDRNQMAPTTSLQFFVIVASVFMFFIFQIS</sequence>
<gene>
    <name evidence="3" type="ORF">MCOR_28776</name>
</gene>
<name>A0A6J8CET7_MYTCO</name>
<feature type="transmembrane region" description="Helical" evidence="1">
    <location>
        <begin position="135"/>
        <end position="153"/>
    </location>
</feature>
<dbReference type="EMBL" id="CACVKT020005242">
    <property type="protein sequence ID" value="CAC5393966.1"/>
    <property type="molecule type" value="Genomic_DNA"/>
</dbReference>
<keyword evidence="1" id="KW-0472">Membrane</keyword>
<dbReference type="AlphaFoldDB" id="A0A6J8CET7"/>
<protein>
    <submittedName>
        <fullName evidence="3">Uncharacterized protein</fullName>
    </submittedName>
</protein>